<sequence length="278" mass="30360">MNGDCTIYFERFGSPDDPTLLLVNGLGSQCVNYEEAWCERFAAEGYQVIRFDNRDVGLSTHFTDAPVGDDGAAYSLRDMAADAIAVLDAVGVERAHVMGLSMGGMIVQQLAIHHRDRLLTITSVMSRTGEREYGQSTPEAFALLTAPPVTERDDVLDRAVASLHVWGSPAFRDEERARAQAARAYERAFDPAGVGRQYFAVVAAGSWADELAGVTTPTLVLHGSADTLIDISGGRRTAELIPGARFVEIEGMGHDYPPEFWQRWIDEWTSFVAASTPT</sequence>
<dbReference type="PANTHER" id="PTHR43433:SF5">
    <property type="entry name" value="AB HYDROLASE-1 DOMAIN-CONTAINING PROTEIN"/>
    <property type="match status" value="1"/>
</dbReference>
<dbReference type="PANTHER" id="PTHR43433">
    <property type="entry name" value="HYDROLASE, ALPHA/BETA FOLD FAMILY PROTEIN"/>
    <property type="match status" value="1"/>
</dbReference>
<dbReference type="GO" id="GO:0004806">
    <property type="term" value="F:triacylglycerol lipase activity"/>
    <property type="evidence" value="ECO:0007669"/>
    <property type="project" value="TreeGrafter"/>
</dbReference>
<protein>
    <submittedName>
        <fullName evidence="2">Pimeloyl-ACP methyl ester carboxylesterase</fullName>
    </submittedName>
</protein>
<dbReference type="GO" id="GO:0046503">
    <property type="term" value="P:glycerolipid catabolic process"/>
    <property type="evidence" value="ECO:0007669"/>
    <property type="project" value="TreeGrafter"/>
</dbReference>
<dbReference type="InterPro" id="IPR029058">
    <property type="entry name" value="AB_hydrolase_fold"/>
</dbReference>
<dbReference type="EMBL" id="SOAU01000001">
    <property type="protein sequence ID" value="TDT16612.1"/>
    <property type="molecule type" value="Genomic_DNA"/>
</dbReference>
<evidence type="ECO:0000313" key="3">
    <source>
        <dbReference type="Proteomes" id="UP000294558"/>
    </source>
</evidence>
<proteinExistence type="predicted"/>
<dbReference type="AlphaFoldDB" id="A0A4R7HZD9"/>
<dbReference type="Gene3D" id="3.40.50.1820">
    <property type="entry name" value="alpha/beta hydrolase"/>
    <property type="match status" value="1"/>
</dbReference>
<dbReference type="SUPFAM" id="SSF53474">
    <property type="entry name" value="alpha/beta-Hydrolases"/>
    <property type="match status" value="1"/>
</dbReference>
<organism evidence="2 3">
    <name type="scientific">Ilumatobacter fluminis</name>
    <dbReference type="NCBI Taxonomy" id="467091"/>
    <lineage>
        <taxon>Bacteria</taxon>
        <taxon>Bacillati</taxon>
        <taxon>Actinomycetota</taxon>
        <taxon>Acidimicrobiia</taxon>
        <taxon>Acidimicrobiales</taxon>
        <taxon>Ilumatobacteraceae</taxon>
        <taxon>Ilumatobacter</taxon>
    </lineage>
</organism>
<gene>
    <name evidence="2" type="ORF">BDK89_2204</name>
</gene>
<evidence type="ECO:0000313" key="2">
    <source>
        <dbReference type="EMBL" id="TDT16612.1"/>
    </source>
</evidence>
<evidence type="ECO:0000259" key="1">
    <source>
        <dbReference type="Pfam" id="PF00561"/>
    </source>
</evidence>
<dbReference type="Pfam" id="PF00561">
    <property type="entry name" value="Abhydrolase_1"/>
    <property type="match status" value="1"/>
</dbReference>
<dbReference type="PRINTS" id="PR00111">
    <property type="entry name" value="ABHYDROLASE"/>
</dbReference>
<dbReference type="InterPro" id="IPR000073">
    <property type="entry name" value="AB_hydrolase_1"/>
</dbReference>
<comment type="caution">
    <text evidence="2">The sequence shown here is derived from an EMBL/GenBank/DDBJ whole genome shotgun (WGS) entry which is preliminary data.</text>
</comment>
<accession>A0A4R7HZD9</accession>
<reference evidence="2 3" key="1">
    <citation type="submission" date="2019-03" db="EMBL/GenBank/DDBJ databases">
        <title>Sequencing the genomes of 1000 actinobacteria strains.</title>
        <authorList>
            <person name="Klenk H.-P."/>
        </authorList>
    </citation>
    <scope>NUCLEOTIDE SEQUENCE [LARGE SCALE GENOMIC DNA]</scope>
    <source>
        <strain evidence="2 3">DSM 18936</strain>
    </source>
</reference>
<feature type="domain" description="AB hydrolase-1" evidence="1">
    <location>
        <begin position="18"/>
        <end position="254"/>
    </location>
</feature>
<name>A0A4R7HZD9_9ACTN</name>
<keyword evidence="3" id="KW-1185">Reference proteome</keyword>
<dbReference type="Proteomes" id="UP000294558">
    <property type="component" value="Unassembled WGS sequence"/>
</dbReference>
<dbReference type="InterPro" id="IPR050471">
    <property type="entry name" value="AB_hydrolase"/>
</dbReference>